<reference evidence="1" key="1">
    <citation type="submission" date="2021-04" db="EMBL/GenBank/DDBJ databases">
        <title>Draft genome sequence of Xylanibacillus composti strain K13.</title>
        <authorList>
            <person name="Uke A."/>
            <person name="Chhe C."/>
            <person name="Baramee S."/>
            <person name="Kosugi A."/>
        </authorList>
    </citation>
    <scope>NUCLEOTIDE SEQUENCE</scope>
    <source>
        <strain evidence="1">K13</strain>
    </source>
</reference>
<sequence length="45" mass="5326">MQILIDKLEDLVPALKDRDIHLDYDQEFIHDYDGNPEALEVAEER</sequence>
<gene>
    <name evidence="1" type="ORF">XYCOK13_11760</name>
</gene>
<comment type="caution">
    <text evidence="1">The sequence shown here is derived from an EMBL/GenBank/DDBJ whole genome shotgun (WGS) entry which is preliminary data.</text>
</comment>
<accession>A0A8J4H2Q4</accession>
<evidence type="ECO:0000313" key="1">
    <source>
        <dbReference type="EMBL" id="GIQ68352.1"/>
    </source>
</evidence>
<name>A0A8J4H2Q4_9BACL</name>
<dbReference type="EMBL" id="BOVK01000015">
    <property type="protein sequence ID" value="GIQ68352.1"/>
    <property type="molecule type" value="Genomic_DNA"/>
</dbReference>
<keyword evidence="2" id="KW-1185">Reference proteome</keyword>
<proteinExistence type="predicted"/>
<dbReference type="AlphaFoldDB" id="A0A8J4H2Q4"/>
<dbReference type="Proteomes" id="UP000677918">
    <property type="component" value="Unassembled WGS sequence"/>
</dbReference>
<organism evidence="1 2">
    <name type="scientific">Xylanibacillus composti</name>
    <dbReference type="NCBI Taxonomy" id="1572762"/>
    <lineage>
        <taxon>Bacteria</taxon>
        <taxon>Bacillati</taxon>
        <taxon>Bacillota</taxon>
        <taxon>Bacilli</taxon>
        <taxon>Bacillales</taxon>
        <taxon>Paenibacillaceae</taxon>
        <taxon>Xylanibacillus</taxon>
    </lineage>
</organism>
<protein>
    <submittedName>
        <fullName evidence="1">Uncharacterized protein</fullName>
    </submittedName>
</protein>
<evidence type="ECO:0000313" key="2">
    <source>
        <dbReference type="Proteomes" id="UP000677918"/>
    </source>
</evidence>
<dbReference type="RefSeq" id="WP_213410949.1">
    <property type="nucleotide sequence ID" value="NZ_BOVK01000015.1"/>
</dbReference>